<dbReference type="SMART" id="SM00784">
    <property type="entry name" value="SPT2"/>
    <property type="match status" value="1"/>
</dbReference>
<evidence type="ECO:0000256" key="3">
    <source>
        <dbReference type="SAM" id="MobiDB-lite"/>
    </source>
</evidence>
<evidence type="ECO:0000256" key="1">
    <source>
        <dbReference type="ARBA" id="ARBA00006461"/>
    </source>
</evidence>
<dbReference type="GO" id="GO:0006360">
    <property type="term" value="P:transcription by RNA polymerase I"/>
    <property type="evidence" value="ECO:0007669"/>
    <property type="project" value="TreeGrafter"/>
</dbReference>
<feature type="compositionally biased region" description="Basic and acidic residues" evidence="3">
    <location>
        <begin position="211"/>
        <end position="231"/>
    </location>
</feature>
<name>A0A540M7D0_MALBA</name>
<feature type="region of interest" description="Disordered" evidence="3">
    <location>
        <begin position="402"/>
        <end position="424"/>
    </location>
</feature>
<feature type="region of interest" description="Disordered" evidence="3">
    <location>
        <begin position="76"/>
        <end position="106"/>
    </location>
</feature>
<keyword evidence="5" id="KW-1185">Reference proteome</keyword>
<dbReference type="Proteomes" id="UP000315295">
    <property type="component" value="Unassembled WGS sequence"/>
</dbReference>
<feature type="region of interest" description="Disordered" evidence="3">
    <location>
        <begin position="30"/>
        <end position="60"/>
    </location>
</feature>
<dbReference type="GO" id="GO:0042393">
    <property type="term" value="F:histone binding"/>
    <property type="evidence" value="ECO:0007669"/>
    <property type="project" value="TreeGrafter"/>
</dbReference>
<feature type="compositionally biased region" description="Basic and acidic residues" evidence="3">
    <location>
        <begin position="294"/>
        <end position="303"/>
    </location>
</feature>
<dbReference type="PANTHER" id="PTHR22691:SF8">
    <property type="entry name" value="PROTEIN SPT2 HOMOLOG"/>
    <property type="match status" value="1"/>
</dbReference>
<evidence type="ECO:0000313" key="4">
    <source>
        <dbReference type="EMBL" id="TQD94616.1"/>
    </source>
</evidence>
<evidence type="ECO:0000313" key="5">
    <source>
        <dbReference type="Proteomes" id="UP000315295"/>
    </source>
</evidence>
<comment type="caution">
    <text evidence="4">The sequence shown here is derived from an EMBL/GenBank/DDBJ whole genome shotgun (WGS) entry which is preliminary data.</text>
</comment>
<feature type="compositionally biased region" description="Polar residues" evidence="3">
    <location>
        <begin position="305"/>
        <end position="314"/>
    </location>
</feature>
<dbReference type="EMBL" id="VIEB01000340">
    <property type="protein sequence ID" value="TQD94616.1"/>
    <property type="molecule type" value="Genomic_DNA"/>
</dbReference>
<sequence>MGALSDPSEAELDFLQQRQQFKERFRINHTKESGSANDLPIDKNKSDNFGTFFGPSEPTISRRVLEERKALMPGLTKLASKVRSSDDQGKKSLKTPSSITTKSGSTLKIIKKSRDYSFLSLNEAETPATSKGESRLRKDSVSNSSNARTPVSGTNRAPVAKLKPEKKQHWEDKERHHEKRQDLMPRQSSLQRKVPKVNETSSTKSLPASKKKLEQRKDLRQPTKLKPKPDKTQSPPQENSTKSLPASKKQLEQRKVLHQPAKAKLKPDDKTQSPPQRQNLDRYKASSSKLPSSTKHDIKKEKQILQPNNTTVMPKQQNSSKNKQIKRDVAESSYDDKVDVSSMIQSIFRRKRKHIREEYSDSDEDDAAMVSTFHDIIREENRSSKIARKEDEIERLRLEEEEKKERLRKAKKQKLKAYKSDSNS</sequence>
<accession>A0A540M7D0</accession>
<reference evidence="4 5" key="1">
    <citation type="journal article" date="2019" name="G3 (Bethesda)">
        <title>Sequencing of a Wild Apple (Malus baccata) Genome Unravels the Differences Between Cultivated and Wild Apple Species Regarding Disease Resistance and Cold Tolerance.</title>
        <authorList>
            <person name="Chen X."/>
        </authorList>
    </citation>
    <scope>NUCLEOTIDE SEQUENCE [LARGE SCALE GENOMIC DNA]</scope>
    <source>
        <strain evidence="5">cv. Shandingzi</strain>
        <tissue evidence="4">Leaves</tissue>
    </source>
</reference>
<keyword evidence="2" id="KW-0175">Coiled coil</keyword>
<dbReference type="Pfam" id="PF08243">
    <property type="entry name" value="SPT2"/>
    <property type="match status" value="1"/>
</dbReference>
<organism evidence="4 5">
    <name type="scientific">Malus baccata</name>
    <name type="common">Siberian crab apple</name>
    <name type="synonym">Pyrus baccata</name>
    <dbReference type="NCBI Taxonomy" id="106549"/>
    <lineage>
        <taxon>Eukaryota</taxon>
        <taxon>Viridiplantae</taxon>
        <taxon>Streptophyta</taxon>
        <taxon>Embryophyta</taxon>
        <taxon>Tracheophyta</taxon>
        <taxon>Spermatophyta</taxon>
        <taxon>Magnoliopsida</taxon>
        <taxon>eudicotyledons</taxon>
        <taxon>Gunneridae</taxon>
        <taxon>Pentapetalae</taxon>
        <taxon>rosids</taxon>
        <taxon>fabids</taxon>
        <taxon>Rosales</taxon>
        <taxon>Rosaceae</taxon>
        <taxon>Amygdaloideae</taxon>
        <taxon>Maleae</taxon>
        <taxon>Malus</taxon>
    </lineage>
</organism>
<gene>
    <name evidence="4" type="ORF">C1H46_019861</name>
</gene>
<dbReference type="STRING" id="106549.A0A540M7D0"/>
<feature type="compositionally biased region" description="Basic and acidic residues" evidence="3">
    <location>
        <begin position="325"/>
        <end position="336"/>
    </location>
</feature>
<dbReference type="GO" id="GO:0005730">
    <property type="term" value="C:nucleolus"/>
    <property type="evidence" value="ECO:0007669"/>
    <property type="project" value="TreeGrafter"/>
</dbReference>
<feature type="compositionally biased region" description="Polar residues" evidence="3">
    <location>
        <begin position="232"/>
        <end position="244"/>
    </location>
</feature>
<feature type="compositionally biased region" description="Basic residues" evidence="3">
    <location>
        <begin position="406"/>
        <end position="417"/>
    </location>
</feature>
<dbReference type="GO" id="GO:0003677">
    <property type="term" value="F:DNA binding"/>
    <property type="evidence" value="ECO:0007669"/>
    <property type="project" value="TreeGrafter"/>
</dbReference>
<feature type="compositionally biased region" description="Polar residues" evidence="3">
    <location>
        <begin position="141"/>
        <end position="155"/>
    </location>
</feature>
<feature type="compositionally biased region" description="Polar residues" evidence="3">
    <location>
        <begin position="94"/>
        <end position="106"/>
    </location>
</feature>
<dbReference type="AlphaFoldDB" id="A0A540M7D0"/>
<dbReference type="InterPro" id="IPR013256">
    <property type="entry name" value="Chromatin_SPT2"/>
</dbReference>
<feature type="compositionally biased region" description="Basic and acidic residues" evidence="3">
    <location>
        <begin position="162"/>
        <end position="183"/>
    </location>
</feature>
<dbReference type="PANTHER" id="PTHR22691">
    <property type="entry name" value="YEAST SPT2-RELATED"/>
    <property type="match status" value="1"/>
</dbReference>
<feature type="region of interest" description="Disordered" evidence="3">
    <location>
        <begin position="120"/>
        <end position="336"/>
    </location>
</feature>
<dbReference type="GO" id="GO:0006334">
    <property type="term" value="P:nucleosome assembly"/>
    <property type="evidence" value="ECO:0007669"/>
    <property type="project" value="TreeGrafter"/>
</dbReference>
<protein>
    <submittedName>
        <fullName evidence="4">Uncharacterized protein</fullName>
    </submittedName>
</protein>
<comment type="similarity">
    <text evidence="1">Belongs to the SPT2 family.</text>
</comment>
<proteinExistence type="inferred from homology"/>
<evidence type="ECO:0000256" key="2">
    <source>
        <dbReference type="ARBA" id="ARBA00023054"/>
    </source>
</evidence>